<keyword evidence="3" id="KW-1185">Reference proteome</keyword>
<feature type="region of interest" description="Disordered" evidence="1">
    <location>
        <begin position="1"/>
        <end position="34"/>
    </location>
</feature>
<dbReference type="Proteomes" id="UP000443090">
    <property type="component" value="Unassembled WGS sequence"/>
</dbReference>
<feature type="compositionally biased region" description="Polar residues" evidence="1">
    <location>
        <begin position="19"/>
        <end position="29"/>
    </location>
</feature>
<sequence>MSSPPSIHPREPHPDPTKLASNPNTSSIDYTPHPESCKTTLPIPHFIVHPLTNSAIPLSPSRQKIVTSICALYSGSASEEDMRVYTEKAIYDDPWSYCDDRFKIAGQWYGIPKIMGSSKTLATEVVSSTDKEIVFKLQQEYRPKLMPAGKAVNSLVSLALEKEGGEEKVVFHKDMWNEKDYSHEGLGKVMKTLNGDYLTGVTRPPTDLKPKDQKE</sequence>
<comment type="caution">
    <text evidence="2">The sequence shown here is derived from an EMBL/GenBank/DDBJ whole genome shotgun (WGS) entry which is preliminary data.</text>
</comment>
<gene>
    <name evidence="2" type="ORF">LOCC1_G004132</name>
</gene>
<dbReference type="PANTHER" id="PTHR34213:SF2">
    <property type="entry name" value="NUCLEAR TRANSPORT FACTOR 2 (NTF2) FAMILY PROTEIN"/>
    <property type="match status" value="1"/>
</dbReference>
<dbReference type="EMBL" id="QGMI01000227">
    <property type="protein sequence ID" value="TVY44600.1"/>
    <property type="molecule type" value="Genomic_DNA"/>
</dbReference>
<evidence type="ECO:0000313" key="3">
    <source>
        <dbReference type="Proteomes" id="UP000443090"/>
    </source>
</evidence>
<accession>A0A8H8UE04</accession>
<dbReference type="PANTHER" id="PTHR34213">
    <property type="entry name" value="NUCLEAR TRANSPORT FACTOR 2 (NTF2) FAMILY PROTEIN"/>
    <property type="match status" value="1"/>
</dbReference>
<reference evidence="2 3" key="1">
    <citation type="submission" date="2018-05" db="EMBL/GenBank/DDBJ databases">
        <title>Genome sequencing and assembly of the regulated plant pathogen Lachnellula willkommii and related sister species for the development of diagnostic species identification markers.</title>
        <authorList>
            <person name="Giroux E."/>
            <person name="Bilodeau G."/>
        </authorList>
    </citation>
    <scope>NUCLEOTIDE SEQUENCE [LARGE SCALE GENOMIC DNA]</scope>
    <source>
        <strain evidence="2 3">CBS 160.35</strain>
    </source>
</reference>
<proteinExistence type="predicted"/>
<evidence type="ECO:0000256" key="1">
    <source>
        <dbReference type="SAM" id="MobiDB-lite"/>
    </source>
</evidence>
<dbReference type="OrthoDB" id="2400485at2759"/>
<evidence type="ECO:0000313" key="2">
    <source>
        <dbReference type="EMBL" id="TVY44600.1"/>
    </source>
</evidence>
<name>A0A8H8UE04_9HELO</name>
<dbReference type="AlphaFoldDB" id="A0A8H8UE04"/>
<protein>
    <submittedName>
        <fullName evidence="2">Uncharacterized protein</fullName>
    </submittedName>
</protein>
<organism evidence="2 3">
    <name type="scientific">Lachnellula occidentalis</name>
    <dbReference type="NCBI Taxonomy" id="215460"/>
    <lineage>
        <taxon>Eukaryota</taxon>
        <taxon>Fungi</taxon>
        <taxon>Dikarya</taxon>
        <taxon>Ascomycota</taxon>
        <taxon>Pezizomycotina</taxon>
        <taxon>Leotiomycetes</taxon>
        <taxon>Helotiales</taxon>
        <taxon>Lachnaceae</taxon>
        <taxon>Lachnellula</taxon>
    </lineage>
</organism>